<dbReference type="Pfam" id="PF00561">
    <property type="entry name" value="Abhydrolase_1"/>
    <property type="match status" value="1"/>
</dbReference>
<evidence type="ECO:0000313" key="4">
    <source>
        <dbReference type="EMBL" id="ORA64964.1"/>
    </source>
</evidence>
<name>A0A0M2ZLB4_9MYCO</name>
<dbReference type="STRING" id="81858.BST23_15635"/>
<dbReference type="InterPro" id="IPR029058">
    <property type="entry name" value="AB_hydrolase_fold"/>
</dbReference>
<dbReference type="GO" id="GO:0006508">
    <property type="term" value="P:proteolysis"/>
    <property type="evidence" value="ECO:0007669"/>
    <property type="project" value="InterPro"/>
</dbReference>
<dbReference type="InterPro" id="IPR000073">
    <property type="entry name" value="AB_hydrolase_1"/>
</dbReference>
<gene>
    <name evidence="4" type="ORF">BST23_15635</name>
</gene>
<dbReference type="SUPFAM" id="SSF53474">
    <property type="entry name" value="alpha/beta-Hydrolases"/>
    <property type="match status" value="1"/>
</dbReference>
<dbReference type="GO" id="GO:0016020">
    <property type="term" value="C:membrane"/>
    <property type="evidence" value="ECO:0007669"/>
    <property type="project" value="TreeGrafter"/>
</dbReference>
<dbReference type="PRINTS" id="PR00793">
    <property type="entry name" value="PROAMNOPTASE"/>
</dbReference>
<dbReference type="EMBL" id="MVHP01000017">
    <property type="protein sequence ID" value="ORA64964.1"/>
    <property type="molecule type" value="Genomic_DNA"/>
</dbReference>
<accession>A0A0M2ZLB4</accession>
<sequence>MAEQTQQRTKGRRTARLCVFSLVVLLVAVAVLNHTWARMPAIPAADGQYLNLRGKDIHYVEQPGEGVPVVLIHGLPGTHKDFDPVMPKLQGLHVVSFDRPGFGWSQGGWLPYQEQIDLVHEMLTRLDLAPAILVGHSFGGTLALGVARRYPQDVAGMVLVAPGAGGLRSSTPDLMQARFIRFSQLPVIRPVLDATAGNVIRKVSATAGAGHAFDPQPVDPGYEQRLLSVTMTPGNLAALASDQLEFDDTARWVDENVPQIEVPSVIIGAEGDQLVDFDHARRLAADLPNSELITVDGSHMIPYSHPDVLADQVRRSAAGA</sequence>
<dbReference type="Gene3D" id="3.40.50.1820">
    <property type="entry name" value="alpha/beta hydrolase"/>
    <property type="match status" value="1"/>
</dbReference>
<evidence type="ECO:0000313" key="5">
    <source>
        <dbReference type="Proteomes" id="UP000192772"/>
    </source>
</evidence>
<evidence type="ECO:0000259" key="3">
    <source>
        <dbReference type="Pfam" id="PF00561"/>
    </source>
</evidence>
<dbReference type="OrthoDB" id="5431692at2"/>
<dbReference type="PANTHER" id="PTHR43798:SF33">
    <property type="entry name" value="HYDROLASE, PUTATIVE (AFU_ORTHOLOGUE AFUA_2G14860)-RELATED"/>
    <property type="match status" value="1"/>
</dbReference>
<dbReference type="AlphaFoldDB" id="A0A0M2ZLB4"/>
<dbReference type="PANTHER" id="PTHR43798">
    <property type="entry name" value="MONOACYLGLYCEROL LIPASE"/>
    <property type="match status" value="1"/>
</dbReference>
<dbReference type="InterPro" id="IPR002410">
    <property type="entry name" value="Peptidase_S33"/>
</dbReference>
<evidence type="ECO:0000256" key="2">
    <source>
        <dbReference type="ARBA" id="ARBA00022801"/>
    </source>
</evidence>
<dbReference type="InterPro" id="IPR050266">
    <property type="entry name" value="AB_hydrolase_sf"/>
</dbReference>
<feature type="domain" description="AB hydrolase-1" evidence="3">
    <location>
        <begin position="68"/>
        <end position="306"/>
    </location>
</feature>
<dbReference type="PRINTS" id="PR00111">
    <property type="entry name" value="ABHYDROLASE"/>
</dbReference>
<dbReference type="Proteomes" id="UP000192772">
    <property type="component" value="Unassembled WGS sequence"/>
</dbReference>
<proteinExistence type="inferred from homology"/>
<protein>
    <submittedName>
        <fullName evidence="4">Alpha/beta hydrolase</fullName>
    </submittedName>
</protein>
<comment type="similarity">
    <text evidence="1">Belongs to the peptidase S33 family.</text>
</comment>
<reference evidence="4 5" key="1">
    <citation type="submission" date="2017-02" db="EMBL/GenBank/DDBJ databases">
        <title>The new phylogeny of genus Mycobacterium.</title>
        <authorList>
            <person name="Tortoli E."/>
            <person name="Trovato A."/>
            <person name="Cirillo D.M."/>
        </authorList>
    </citation>
    <scope>NUCLEOTIDE SEQUENCE [LARGE SCALE GENOMIC DNA]</scope>
    <source>
        <strain evidence="4 5">FI-09383</strain>
    </source>
</reference>
<organism evidence="4 5">
    <name type="scientific">Mycolicibacterium elephantis</name>
    <dbReference type="NCBI Taxonomy" id="81858"/>
    <lineage>
        <taxon>Bacteria</taxon>
        <taxon>Bacillati</taxon>
        <taxon>Actinomycetota</taxon>
        <taxon>Actinomycetes</taxon>
        <taxon>Mycobacteriales</taxon>
        <taxon>Mycobacteriaceae</taxon>
        <taxon>Mycolicibacterium</taxon>
    </lineage>
</organism>
<dbReference type="GO" id="GO:0004177">
    <property type="term" value="F:aminopeptidase activity"/>
    <property type="evidence" value="ECO:0007669"/>
    <property type="project" value="UniProtKB-EC"/>
</dbReference>
<dbReference type="RefSeq" id="WP_046750729.1">
    <property type="nucleotide sequence ID" value="NZ_JBCGVB010000003.1"/>
</dbReference>
<evidence type="ECO:0000256" key="1">
    <source>
        <dbReference type="ARBA" id="ARBA00010088"/>
    </source>
</evidence>
<comment type="caution">
    <text evidence="4">The sequence shown here is derived from an EMBL/GenBank/DDBJ whole genome shotgun (WGS) entry which is preliminary data.</text>
</comment>
<keyword evidence="2 4" id="KW-0378">Hydrolase</keyword>